<name>A0A7J5MW50_BIFAD</name>
<evidence type="ECO:0000256" key="3">
    <source>
        <dbReference type="SAM" id="MobiDB-lite"/>
    </source>
</evidence>
<dbReference type="NCBIfam" id="NF033745">
    <property type="entry name" value="class_C_sortase"/>
    <property type="match status" value="1"/>
</dbReference>
<dbReference type="Proteomes" id="UP000437631">
    <property type="component" value="Unassembled WGS sequence"/>
</dbReference>
<accession>A0A7J5MW50</accession>
<dbReference type="InterPro" id="IPR005754">
    <property type="entry name" value="Sortase"/>
</dbReference>
<feature type="compositionally biased region" description="Basic and acidic residues" evidence="3">
    <location>
        <begin position="1"/>
        <end position="12"/>
    </location>
</feature>
<evidence type="ECO:0000256" key="1">
    <source>
        <dbReference type="ARBA" id="ARBA00022801"/>
    </source>
</evidence>
<feature type="transmembrane region" description="Helical" evidence="4">
    <location>
        <begin position="48"/>
        <end position="68"/>
    </location>
</feature>
<keyword evidence="4" id="KW-1133">Transmembrane helix</keyword>
<dbReference type="Pfam" id="PF04203">
    <property type="entry name" value="Sortase"/>
    <property type="match status" value="1"/>
</dbReference>
<gene>
    <name evidence="5" type="ORF">GA752_09725</name>
</gene>
<dbReference type="Gene3D" id="2.40.260.10">
    <property type="entry name" value="Sortase"/>
    <property type="match status" value="1"/>
</dbReference>
<evidence type="ECO:0000256" key="2">
    <source>
        <dbReference type="PIRSR" id="PIRSR605754-1"/>
    </source>
</evidence>
<evidence type="ECO:0000313" key="5">
    <source>
        <dbReference type="EMBL" id="KAB5743997.1"/>
    </source>
</evidence>
<dbReference type="CDD" id="cd05827">
    <property type="entry name" value="Sortase_C"/>
    <property type="match status" value="1"/>
</dbReference>
<feature type="region of interest" description="Disordered" evidence="3">
    <location>
        <begin position="1"/>
        <end position="23"/>
    </location>
</feature>
<dbReference type="EMBL" id="WDLT01000016">
    <property type="protein sequence ID" value="KAB5743997.1"/>
    <property type="molecule type" value="Genomic_DNA"/>
</dbReference>
<dbReference type="GO" id="GO:0016787">
    <property type="term" value="F:hydrolase activity"/>
    <property type="evidence" value="ECO:0007669"/>
    <property type="project" value="UniProtKB-KW"/>
</dbReference>
<comment type="caution">
    <text evidence="5">The sequence shown here is derived from an EMBL/GenBank/DDBJ whole genome shotgun (WGS) entry which is preliminary data.</text>
</comment>
<dbReference type="SUPFAM" id="SSF63817">
    <property type="entry name" value="Sortase"/>
    <property type="match status" value="1"/>
</dbReference>
<dbReference type="InterPro" id="IPR023365">
    <property type="entry name" value="Sortase_dom-sf"/>
</dbReference>
<evidence type="ECO:0000313" key="6">
    <source>
        <dbReference type="Proteomes" id="UP000437631"/>
    </source>
</evidence>
<protein>
    <submittedName>
        <fullName evidence="5">Class C sortase</fullName>
    </submittedName>
</protein>
<feature type="active site" description="Proton donor/acceptor" evidence="2">
    <location>
        <position position="201"/>
    </location>
</feature>
<dbReference type="NCBIfam" id="TIGR01076">
    <property type="entry name" value="sortase_fam"/>
    <property type="match status" value="1"/>
</dbReference>
<organism evidence="5 6">
    <name type="scientific">Bifidobacterium adolescentis</name>
    <dbReference type="NCBI Taxonomy" id="1680"/>
    <lineage>
        <taxon>Bacteria</taxon>
        <taxon>Bacillati</taxon>
        <taxon>Actinomycetota</taxon>
        <taxon>Actinomycetes</taxon>
        <taxon>Bifidobacteriales</taxon>
        <taxon>Bifidobacteriaceae</taxon>
        <taxon>Bifidobacterium</taxon>
    </lineage>
</organism>
<feature type="active site" description="Acyl-thioester intermediate" evidence="2">
    <location>
        <position position="264"/>
    </location>
</feature>
<proteinExistence type="predicted"/>
<dbReference type="InterPro" id="IPR042002">
    <property type="entry name" value="Sortase_C"/>
</dbReference>
<evidence type="ECO:0000256" key="4">
    <source>
        <dbReference type="SAM" id="Phobius"/>
    </source>
</evidence>
<dbReference type="AlphaFoldDB" id="A0A7J5MW50"/>
<keyword evidence="4" id="KW-0812">Transmembrane</keyword>
<reference evidence="5 6" key="1">
    <citation type="journal article" date="2019" name="Nat. Med.">
        <title>A library of human gut bacterial isolates paired with longitudinal multiomics data enables mechanistic microbiome research.</title>
        <authorList>
            <person name="Poyet M."/>
            <person name="Groussin M."/>
            <person name="Gibbons S.M."/>
            <person name="Avila-Pacheco J."/>
            <person name="Jiang X."/>
            <person name="Kearney S.M."/>
            <person name="Perrotta A.R."/>
            <person name="Berdy B."/>
            <person name="Zhao S."/>
            <person name="Lieberman T.D."/>
            <person name="Swanson P.K."/>
            <person name="Smith M."/>
            <person name="Roesemann S."/>
            <person name="Alexander J.E."/>
            <person name="Rich S.A."/>
            <person name="Livny J."/>
            <person name="Vlamakis H."/>
            <person name="Clish C."/>
            <person name="Bullock K."/>
            <person name="Deik A."/>
            <person name="Scott J."/>
            <person name="Pierce K.A."/>
            <person name="Xavier R.J."/>
            <person name="Alm E.J."/>
        </authorList>
    </citation>
    <scope>NUCLEOTIDE SEQUENCE [LARGE SCALE GENOMIC DNA]</scope>
    <source>
        <strain evidence="5 6">BIOML-A190</strain>
    </source>
</reference>
<sequence length="336" mass="36292">MTSGRIDTDEGRPSMTKTDTEGLPSFWEAVSGGRAEARRRRLERRDRLVARAYVLLAALLVAVGLTLVCTPPLNQWLNDGRLTASAQAAQAEAAVRTDSDTALRAAEAYNRRLAAQQVQIGEVVRADGSRDADFHDDAEYQNLLRSDATGTMGVLSVPAIGVELPIRHGTGADVLDDGLGHVHGTSLPVGGKSTRTVISGHTNMEGRTLFTRLDELKRGQTFTVSTYYGRVLHYRIVDIRVTSPSDTEALRIRPGRDLATLLTCTDTGNTRRLLVTGERYAPAAGEAAQTDMRAARDGALACGGAVALAGLAVAWRDQERLCRHTSDAFRPGERRS</sequence>
<keyword evidence="4" id="KW-0472">Membrane</keyword>
<keyword evidence="1" id="KW-0378">Hydrolase</keyword>